<dbReference type="NCBIfam" id="TIGR04176">
    <property type="entry name" value="MarR_EPS"/>
    <property type="match status" value="1"/>
</dbReference>
<dbReference type="Gene3D" id="1.10.10.10">
    <property type="entry name" value="Winged helix-like DNA-binding domain superfamily/Winged helix DNA-binding domain"/>
    <property type="match status" value="1"/>
</dbReference>
<dbReference type="CDD" id="cd00090">
    <property type="entry name" value="HTH_ARSR"/>
    <property type="match status" value="1"/>
</dbReference>
<dbReference type="InterPro" id="IPR026433">
    <property type="entry name" value="MarR_EPS"/>
</dbReference>
<protein>
    <submittedName>
        <fullName evidence="2">MarR family EPS-associated transcriptional regulator</fullName>
    </submittedName>
</protein>
<evidence type="ECO:0000256" key="1">
    <source>
        <dbReference type="SAM" id="Coils"/>
    </source>
</evidence>
<feature type="coiled-coil region" evidence="1">
    <location>
        <begin position="73"/>
        <end position="117"/>
    </location>
</feature>
<evidence type="ECO:0000313" key="2">
    <source>
        <dbReference type="EMBL" id="RDL44009.1"/>
    </source>
</evidence>
<organism evidence="2 3">
    <name type="scientific">Marinomonas piezotolerans</name>
    <dbReference type="NCBI Taxonomy" id="2213058"/>
    <lineage>
        <taxon>Bacteria</taxon>
        <taxon>Pseudomonadati</taxon>
        <taxon>Pseudomonadota</taxon>
        <taxon>Gammaproteobacteria</taxon>
        <taxon>Oceanospirillales</taxon>
        <taxon>Oceanospirillaceae</taxon>
        <taxon>Marinomonas</taxon>
    </lineage>
</organism>
<sequence length="120" mass="14106">MLTEEYRYKILKELEADPHVSQRELARRLGISLGKANFCLKALIEKGLVKAENFKNNADKSGYWYLLTLKGIEEKAALTKRFLERKIQEHEELTAEIEMLRKEVQQTNHQNMTQRNDQSI</sequence>
<name>A0A370U887_9GAMM</name>
<dbReference type="EMBL" id="QKRA01000004">
    <property type="protein sequence ID" value="RDL44009.1"/>
    <property type="molecule type" value="Genomic_DNA"/>
</dbReference>
<dbReference type="SUPFAM" id="SSF46785">
    <property type="entry name" value="Winged helix' DNA-binding domain"/>
    <property type="match status" value="1"/>
</dbReference>
<comment type="caution">
    <text evidence="2">The sequence shown here is derived from an EMBL/GenBank/DDBJ whole genome shotgun (WGS) entry which is preliminary data.</text>
</comment>
<accession>A0A370U887</accession>
<reference evidence="2 3" key="1">
    <citation type="submission" date="2018-06" db="EMBL/GenBank/DDBJ databases">
        <title>Marinomonas sp. YLB-05 draft genome sequence.</title>
        <authorList>
            <person name="Yu L."/>
            <person name="Tang X."/>
        </authorList>
    </citation>
    <scope>NUCLEOTIDE SEQUENCE [LARGE SCALE GENOMIC DNA]</scope>
    <source>
        <strain evidence="2 3">YLB-05</strain>
    </source>
</reference>
<dbReference type="GO" id="GO:0006355">
    <property type="term" value="P:regulation of DNA-templated transcription"/>
    <property type="evidence" value="ECO:0007669"/>
    <property type="project" value="UniProtKB-ARBA"/>
</dbReference>
<gene>
    <name evidence="2" type="ORF">DN730_10255</name>
</gene>
<dbReference type="OrthoDB" id="8537236at2"/>
<evidence type="ECO:0000313" key="3">
    <source>
        <dbReference type="Proteomes" id="UP000254326"/>
    </source>
</evidence>
<dbReference type="AlphaFoldDB" id="A0A370U887"/>
<dbReference type="InterPro" id="IPR011991">
    <property type="entry name" value="ArsR-like_HTH"/>
</dbReference>
<dbReference type="RefSeq" id="WP_115468047.1">
    <property type="nucleotide sequence ID" value="NZ_QKRA01000004.1"/>
</dbReference>
<dbReference type="Pfam" id="PF13412">
    <property type="entry name" value="HTH_24"/>
    <property type="match status" value="1"/>
</dbReference>
<dbReference type="InterPro" id="IPR036390">
    <property type="entry name" value="WH_DNA-bd_sf"/>
</dbReference>
<keyword evidence="3" id="KW-1185">Reference proteome</keyword>
<dbReference type="InterPro" id="IPR036388">
    <property type="entry name" value="WH-like_DNA-bd_sf"/>
</dbReference>
<proteinExistence type="predicted"/>
<dbReference type="Proteomes" id="UP000254326">
    <property type="component" value="Unassembled WGS sequence"/>
</dbReference>
<keyword evidence="1" id="KW-0175">Coiled coil</keyword>